<protein>
    <recommendedName>
        <fullName evidence="9">Transporter</fullName>
    </recommendedName>
</protein>
<evidence type="ECO:0000256" key="2">
    <source>
        <dbReference type="ARBA" id="ARBA00006459"/>
    </source>
</evidence>
<dbReference type="GO" id="GO:0046872">
    <property type="term" value="F:metal ion binding"/>
    <property type="evidence" value="ECO:0007669"/>
    <property type="project" value="UniProtKB-KW"/>
</dbReference>
<reference evidence="12" key="1">
    <citation type="submission" date="2020-11" db="EMBL/GenBank/DDBJ databases">
        <authorList>
            <person name="Tran Van P."/>
        </authorList>
    </citation>
    <scope>NUCLEOTIDE SEQUENCE</scope>
</reference>
<proteinExistence type="inferred from homology"/>
<evidence type="ECO:0000256" key="8">
    <source>
        <dbReference type="PIRSR" id="PIRSR600175-1"/>
    </source>
</evidence>
<evidence type="ECO:0000256" key="6">
    <source>
        <dbReference type="ARBA" id="ARBA00022989"/>
    </source>
</evidence>
<dbReference type="GO" id="GO:0005886">
    <property type="term" value="C:plasma membrane"/>
    <property type="evidence" value="ECO:0007669"/>
    <property type="project" value="TreeGrafter"/>
</dbReference>
<evidence type="ECO:0000256" key="5">
    <source>
        <dbReference type="ARBA" id="ARBA00022847"/>
    </source>
</evidence>
<keyword evidence="7 11" id="KW-0472">Membrane</keyword>
<feature type="binding site" evidence="8">
    <location>
        <position position="127"/>
    </location>
    <ligand>
        <name>Na(+)</name>
        <dbReference type="ChEBI" id="CHEBI:29101"/>
        <label>1</label>
    </ligand>
</feature>
<sequence>MTTSPKKAPQLLQVPSPRTRCDTELTEVGGTSSASLSTMISHQQQQQHPDPKTTTTTTTTTSTTPGGNWELDRKNSSSSSSSGSAVLDEDVEGVVVTSGGKDDGRSAFANHAEFLAGMISMAVGLGNVWRFPYLCQRNGGGAFLIPYVILLVVEGMPLSLIEIGLGQRFGRGSIGVWKGIHPGLGGLGVASTAVSFLVGLYYNVVITWCLYYLFRSFTTQLPWAECPVVNETRVEECAKSSETQYFWYREALNSSESIGDFEGINWHMFVCLLLAWLIVFLTMRKGIQSSGKVLYITAVFPYVVLAIFFIRAVTLRGAASGLLHLLTPKVRTSLN</sequence>
<dbReference type="GO" id="GO:0006865">
    <property type="term" value="P:amino acid transport"/>
    <property type="evidence" value="ECO:0007669"/>
    <property type="project" value="TreeGrafter"/>
</dbReference>
<feature type="binding site" evidence="8">
    <location>
        <position position="123"/>
    </location>
    <ligand>
        <name>Na(+)</name>
        <dbReference type="ChEBI" id="CHEBI:29101"/>
        <label>1</label>
    </ligand>
</feature>
<name>A0A7R9BUZ0_9CRUS</name>
<feature type="transmembrane region" description="Helical" evidence="11">
    <location>
        <begin position="114"/>
        <end position="132"/>
    </location>
</feature>
<dbReference type="Pfam" id="PF00209">
    <property type="entry name" value="SNF"/>
    <property type="match status" value="1"/>
</dbReference>
<evidence type="ECO:0000256" key="1">
    <source>
        <dbReference type="ARBA" id="ARBA00004141"/>
    </source>
</evidence>
<evidence type="ECO:0000256" key="10">
    <source>
        <dbReference type="SAM" id="MobiDB-lite"/>
    </source>
</evidence>
<feature type="transmembrane region" description="Helical" evidence="11">
    <location>
        <begin position="186"/>
        <end position="214"/>
    </location>
</feature>
<evidence type="ECO:0000256" key="7">
    <source>
        <dbReference type="ARBA" id="ARBA00023136"/>
    </source>
</evidence>
<evidence type="ECO:0000256" key="4">
    <source>
        <dbReference type="ARBA" id="ARBA00022692"/>
    </source>
</evidence>
<feature type="transmembrane region" description="Helical" evidence="11">
    <location>
        <begin position="264"/>
        <end position="281"/>
    </location>
</feature>
<keyword evidence="8" id="KW-0915">Sodium</keyword>
<comment type="similarity">
    <text evidence="2 9">Belongs to the sodium:neurotransmitter symporter (SNF) (TC 2.A.22) family.</text>
</comment>
<gene>
    <name evidence="12" type="ORF">NMOB1V02_LOCUS8760</name>
</gene>
<organism evidence="12">
    <name type="scientific">Notodromas monacha</name>
    <dbReference type="NCBI Taxonomy" id="399045"/>
    <lineage>
        <taxon>Eukaryota</taxon>
        <taxon>Metazoa</taxon>
        <taxon>Ecdysozoa</taxon>
        <taxon>Arthropoda</taxon>
        <taxon>Crustacea</taxon>
        <taxon>Oligostraca</taxon>
        <taxon>Ostracoda</taxon>
        <taxon>Podocopa</taxon>
        <taxon>Podocopida</taxon>
        <taxon>Cypridocopina</taxon>
        <taxon>Cypridoidea</taxon>
        <taxon>Cyprididae</taxon>
        <taxon>Notodromas</taxon>
    </lineage>
</organism>
<feature type="binding site" evidence="8">
    <location>
        <position position="122"/>
    </location>
    <ligand>
        <name>Na(+)</name>
        <dbReference type="ChEBI" id="CHEBI:29101"/>
        <label>1</label>
    </ligand>
</feature>
<dbReference type="PANTHER" id="PTHR11616:SF240">
    <property type="entry name" value="BLOATED TUBULES, ISOFORM B-RELATED"/>
    <property type="match status" value="1"/>
</dbReference>
<dbReference type="SUPFAM" id="SSF161070">
    <property type="entry name" value="SNF-like"/>
    <property type="match status" value="1"/>
</dbReference>
<dbReference type="InterPro" id="IPR037272">
    <property type="entry name" value="SNS_sf"/>
</dbReference>
<accession>A0A7R9BUZ0</accession>
<feature type="region of interest" description="Disordered" evidence="10">
    <location>
        <begin position="1"/>
        <end position="86"/>
    </location>
</feature>
<dbReference type="EMBL" id="OA884663">
    <property type="protein sequence ID" value="CAD7281108.1"/>
    <property type="molecule type" value="Genomic_DNA"/>
</dbReference>
<feature type="compositionally biased region" description="Polar residues" evidence="10">
    <location>
        <begin position="29"/>
        <end position="48"/>
    </location>
</feature>
<evidence type="ECO:0000313" key="12">
    <source>
        <dbReference type="EMBL" id="CAD7281108.1"/>
    </source>
</evidence>
<keyword evidence="13" id="KW-1185">Reference proteome</keyword>
<dbReference type="PROSITE" id="PS50267">
    <property type="entry name" value="NA_NEUROTRAN_SYMP_3"/>
    <property type="match status" value="1"/>
</dbReference>
<dbReference type="OrthoDB" id="6348608at2759"/>
<feature type="compositionally biased region" description="Low complexity" evidence="10">
    <location>
        <begin position="53"/>
        <end position="64"/>
    </location>
</feature>
<keyword evidence="4 9" id="KW-0812">Transmembrane</keyword>
<comment type="subcellular location">
    <subcellularLocation>
        <location evidence="1">Membrane</location>
        <topology evidence="1">Multi-pass membrane protein</topology>
    </subcellularLocation>
</comment>
<dbReference type="GO" id="GO:0035725">
    <property type="term" value="P:sodium ion transmembrane transport"/>
    <property type="evidence" value="ECO:0007669"/>
    <property type="project" value="TreeGrafter"/>
</dbReference>
<keyword evidence="8" id="KW-0479">Metal-binding</keyword>
<dbReference type="Proteomes" id="UP000678499">
    <property type="component" value="Unassembled WGS sequence"/>
</dbReference>
<keyword evidence="6 11" id="KW-1133">Transmembrane helix</keyword>
<dbReference type="PRINTS" id="PR00176">
    <property type="entry name" value="NANEUSMPORT"/>
</dbReference>
<evidence type="ECO:0000256" key="3">
    <source>
        <dbReference type="ARBA" id="ARBA00022448"/>
    </source>
</evidence>
<keyword evidence="3 9" id="KW-0813">Transport</keyword>
<feature type="transmembrane region" description="Helical" evidence="11">
    <location>
        <begin position="293"/>
        <end position="313"/>
    </location>
</feature>
<dbReference type="GO" id="GO:0015293">
    <property type="term" value="F:symporter activity"/>
    <property type="evidence" value="ECO:0007669"/>
    <property type="project" value="UniProtKB-KW"/>
</dbReference>
<keyword evidence="5 9" id="KW-0769">Symport</keyword>
<evidence type="ECO:0000256" key="9">
    <source>
        <dbReference type="RuleBase" id="RU003732"/>
    </source>
</evidence>
<evidence type="ECO:0000256" key="11">
    <source>
        <dbReference type="SAM" id="Phobius"/>
    </source>
</evidence>
<dbReference type="InterPro" id="IPR000175">
    <property type="entry name" value="Na/ntran_symport"/>
</dbReference>
<dbReference type="EMBL" id="CAJPEX010002626">
    <property type="protein sequence ID" value="CAG0921260.1"/>
    <property type="molecule type" value="Genomic_DNA"/>
</dbReference>
<feature type="transmembrane region" description="Helical" evidence="11">
    <location>
        <begin position="144"/>
        <end position="165"/>
    </location>
</feature>
<dbReference type="PROSITE" id="PS00610">
    <property type="entry name" value="NA_NEUROTRAN_SYMP_1"/>
    <property type="match status" value="1"/>
</dbReference>
<dbReference type="AlphaFoldDB" id="A0A7R9BUZ0"/>
<evidence type="ECO:0000313" key="13">
    <source>
        <dbReference type="Proteomes" id="UP000678499"/>
    </source>
</evidence>
<dbReference type="PANTHER" id="PTHR11616">
    <property type="entry name" value="SODIUM/CHLORIDE DEPENDENT TRANSPORTER"/>
    <property type="match status" value="1"/>
</dbReference>